<dbReference type="GO" id="GO:0042602">
    <property type="term" value="F:riboflavin reductase (NADPH) activity"/>
    <property type="evidence" value="ECO:0007669"/>
    <property type="project" value="TreeGrafter"/>
</dbReference>
<dbReference type="SUPFAM" id="SSF51735">
    <property type="entry name" value="NAD(P)-binding Rossmann-fold domains"/>
    <property type="match status" value="1"/>
</dbReference>
<reference evidence="2 3" key="1">
    <citation type="submission" date="2020-08" db="EMBL/GenBank/DDBJ databases">
        <title>Genomic Encyclopedia of Type Strains, Phase III (KMG-III): the genomes of soil and plant-associated and newly described type strains.</title>
        <authorList>
            <person name="Whitman W."/>
        </authorList>
    </citation>
    <scope>NUCLEOTIDE SEQUENCE [LARGE SCALE GENOMIC DNA]</scope>
    <source>
        <strain evidence="2 3">CECT 8654</strain>
    </source>
</reference>
<proteinExistence type="predicted"/>
<feature type="domain" description="NAD(P)-binding" evidence="1">
    <location>
        <begin position="7"/>
        <end position="201"/>
    </location>
</feature>
<dbReference type="Gene3D" id="3.40.50.720">
    <property type="entry name" value="NAD(P)-binding Rossmann-like Domain"/>
    <property type="match status" value="1"/>
</dbReference>
<protein>
    <submittedName>
        <fullName evidence="2">Putative NADH-flavin reductase</fullName>
    </submittedName>
</protein>
<comment type="caution">
    <text evidence="2">The sequence shown here is derived from an EMBL/GenBank/DDBJ whole genome shotgun (WGS) entry which is preliminary data.</text>
</comment>
<keyword evidence="3" id="KW-1185">Reference proteome</keyword>
<dbReference type="PANTHER" id="PTHR43355:SF2">
    <property type="entry name" value="FLAVIN REDUCTASE (NADPH)"/>
    <property type="match status" value="1"/>
</dbReference>
<dbReference type="RefSeq" id="WP_183410990.1">
    <property type="nucleotide sequence ID" value="NZ_JACHWY010000003.1"/>
</dbReference>
<dbReference type="AlphaFoldDB" id="A0A7W4W684"/>
<evidence type="ECO:0000313" key="2">
    <source>
        <dbReference type="EMBL" id="MBB3048190.1"/>
    </source>
</evidence>
<evidence type="ECO:0000259" key="1">
    <source>
        <dbReference type="Pfam" id="PF13460"/>
    </source>
</evidence>
<gene>
    <name evidence="2" type="ORF">FHR99_002464</name>
</gene>
<name>A0A7W4W684_9GAMM</name>
<dbReference type="GO" id="GO:0004074">
    <property type="term" value="F:biliverdin reductase [NAD(P)H] activity"/>
    <property type="evidence" value="ECO:0007669"/>
    <property type="project" value="TreeGrafter"/>
</dbReference>
<dbReference type="Pfam" id="PF13460">
    <property type="entry name" value="NAD_binding_10"/>
    <property type="match status" value="1"/>
</dbReference>
<dbReference type="EMBL" id="JACHWY010000003">
    <property type="protein sequence ID" value="MBB3048190.1"/>
    <property type="molecule type" value="Genomic_DNA"/>
</dbReference>
<dbReference type="InterPro" id="IPR016040">
    <property type="entry name" value="NAD(P)-bd_dom"/>
</dbReference>
<dbReference type="PANTHER" id="PTHR43355">
    <property type="entry name" value="FLAVIN REDUCTASE (NADPH)"/>
    <property type="match status" value="1"/>
</dbReference>
<organism evidence="2 3">
    <name type="scientific">Litorivivens lipolytica</name>
    <dbReference type="NCBI Taxonomy" id="1524264"/>
    <lineage>
        <taxon>Bacteria</taxon>
        <taxon>Pseudomonadati</taxon>
        <taxon>Pseudomonadota</taxon>
        <taxon>Gammaproteobacteria</taxon>
        <taxon>Litorivivens</taxon>
    </lineage>
</organism>
<dbReference type="Proteomes" id="UP000537130">
    <property type="component" value="Unassembled WGS sequence"/>
</dbReference>
<dbReference type="InterPro" id="IPR051606">
    <property type="entry name" value="Polyketide_Oxido-like"/>
</dbReference>
<evidence type="ECO:0000313" key="3">
    <source>
        <dbReference type="Proteomes" id="UP000537130"/>
    </source>
</evidence>
<accession>A0A7W4W684</accession>
<dbReference type="InterPro" id="IPR036291">
    <property type="entry name" value="NAD(P)-bd_dom_sf"/>
</dbReference>
<sequence length="213" mass="23821">MKVTLFGATGNVGKECLKQCLESGHEVTVLVRTPAKLPEEYRSKITVIEGDALTHSDVLSAISQGTDAVLFAIGVDEKTSPKDLCTDATQHILDVMRENAVSRLVWCGGGSNIVPADQVSFGAKFVRWYAEHFLKHRHFDKEKQLELLNSRKDISWVGVRPLQMKAGPKTMKYRIGYDKFSAMSNISFADCAHSMLQQLSSDHWVHEVPIIQY</sequence>